<sequence length="474" mass="50216">MVILLDIALKKGNARNTTVGYVQVNTTRTAMEDAAVRMINVSLPSQVISIPVITTSAPLTNAPTTKVDAVTTDATTSASNTTTEYQISITTVPIVTDSSTTATPNVLHCPTCTDDFVADCQQNAECTADEACMLQVTEGQLQTGCVEITDCEYNARIGTSICCKDKNCTDNAFRNFHDFIFTCPTCQNTPDPKSCMDTQWKCAYMNKGCMISLTTRGFTSGCNTNGTDCHQAQAANSALCNINPIPFGFNPDLQCSFCCHQNENTCIVNALGIHEITTPPEVTGSAVGSACFDIDDDTFNCKMFNTTYDLCAQTSGLLGHLVVTKCRKTCGVCTDGSLTTEGVSVATTGISVTNEGVSVAMTTTSGSVTTESVSVAMTTTNDSLTTEGVNVTMPTTSGSVTTEGVAMTTVSSPQPTTPMPCIDHDVNNNCDLMRDVLCHANDPHIMNYAVATCAETCDLCAEYLQHLSGLVVTP</sequence>
<feature type="domain" description="ShKT" evidence="2">
    <location>
        <begin position="421"/>
        <end position="460"/>
    </location>
</feature>
<dbReference type="InterPro" id="IPR003582">
    <property type="entry name" value="ShKT_dom"/>
</dbReference>
<dbReference type="AlphaFoldDB" id="A0A210PSP9"/>
<protein>
    <recommendedName>
        <fullName evidence="2">ShKT domain-containing protein</fullName>
    </recommendedName>
</protein>
<evidence type="ECO:0000313" key="4">
    <source>
        <dbReference type="Proteomes" id="UP000242188"/>
    </source>
</evidence>
<dbReference type="EMBL" id="NEDP02005524">
    <property type="protein sequence ID" value="OWF39476.1"/>
    <property type="molecule type" value="Genomic_DNA"/>
</dbReference>
<evidence type="ECO:0000256" key="1">
    <source>
        <dbReference type="PROSITE-ProRule" id="PRU01005"/>
    </source>
</evidence>
<comment type="caution">
    <text evidence="1">Lacks conserved residue(s) required for the propagation of feature annotation.</text>
</comment>
<gene>
    <name evidence="3" type="ORF">KP79_PYT03690</name>
</gene>
<organism evidence="3 4">
    <name type="scientific">Mizuhopecten yessoensis</name>
    <name type="common">Japanese scallop</name>
    <name type="synonym">Patinopecten yessoensis</name>
    <dbReference type="NCBI Taxonomy" id="6573"/>
    <lineage>
        <taxon>Eukaryota</taxon>
        <taxon>Metazoa</taxon>
        <taxon>Spiralia</taxon>
        <taxon>Lophotrochozoa</taxon>
        <taxon>Mollusca</taxon>
        <taxon>Bivalvia</taxon>
        <taxon>Autobranchia</taxon>
        <taxon>Pteriomorphia</taxon>
        <taxon>Pectinida</taxon>
        <taxon>Pectinoidea</taxon>
        <taxon>Pectinidae</taxon>
        <taxon>Mizuhopecten</taxon>
    </lineage>
</organism>
<accession>A0A210PSP9</accession>
<reference evidence="3 4" key="1">
    <citation type="journal article" date="2017" name="Nat. Ecol. Evol.">
        <title>Scallop genome provides insights into evolution of bilaterian karyotype and development.</title>
        <authorList>
            <person name="Wang S."/>
            <person name="Zhang J."/>
            <person name="Jiao W."/>
            <person name="Li J."/>
            <person name="Xun X."/>
            <person name="Sun Y."/>
            <person name="Guo X."/>
            <person name="Huan P."/>
            <person name="Dong B."/>
            <person name="Zhang L."/>
            <person name="Hu X."/>
            <person name="Sun X."/>
            <person name="Wang J."/>
            <person name="Zhao C."/>
            <person name="Wang Y."/>
            <person name="Wang D."/>
            <person name="Huang X."/>
            <person name="Wang R."/>
            <person name="Lv J."/>
            <person name="Li Y."/>
            <person name="Zhang Z."/>
            <person name="Liu B."/>
            <person name="Lu W."/>
            <person name="Hui Y."/>
            <person name="Liang J."/>
            <person name="Zhou Z."/>
            <person name="Hou R."/>
            <person name="Li X."/>
            <person name="Liu Y."/>
            <person name="Li H."/>
            <person name="Ning X."/>
            <person name="Lin Y."/>
            <person name="Zhao L."/>
            <person name="Xing Q."/>
            <person name="Dou J."/>
            <person name="Li Y."/>
            <person name="Mao J."/>
            <person name="Guo H."/>
            <person name="Dou H."/>
            <person name="Li T."/>
            <person name="Mu C."/>
            <person name="Jiang W."/>
            <person name="Fu Q."/>
            <person name="Fu X."/>
            <person name="Miao Y."/>
            <person name="Liu J."/>
            <person name="Yu Q."/>
            <person name="Li R."/>
            <person name="Liao H."/>
            <person name="Li X."/>
            <person name="Kong Y."/>
            <person name="Jiang Z."/>
            <person name="Chourrout D."/>
            <person name="Li R."/>
            <person name="Bao Z."/>
        </authorList>
    </citation>
    <scope>NUCLEOTIDE SEQUENCE [LARGE SCALE GENOMIC DNA]</scope>
    <source>
        <strain evidence="3 4">PY_sf001</strain>
    </source>
</reference>
<proteinExistence type="predicted"/>
<dbReference type="OrthoDB" id="6184942at2759"/>
<name>A0A210PSP9_MIZYE</name>
<evidence type="ECO:0000259" key="2">
    <source>
        <dbReference type="PROSITE" id="PS51670"/>
    </source>
</evidence>
<keyword evidence="4" id="KW-1185">Reference proteome</keyword>
<comment type="caution">
    <text evidence="3">The sequence shown here is derived from an EMBL/GenBank/DDBJ whole genome shotgun (WGS) entry which is preliminary data.</text>
</comment>
<dbReference type="Proteomes" id="UP000242188">
    <property type="component" value="Unassembled WGS sequence"/>
</dbReference>
<dbReference type="PROSITE" id="PS51670">
    <property type="entry name" value="SHKT"/>
    <property type="match status" value="1"/>
</dbReference>
<evidence type="ECO:0000313" key="3">
    <source>
        <dbReference type="EMBL" id="OWF39476.1"/>
    </source>
</evidence>